<dbReference type="Proteomes" id="UP001366503">
    <property type="component" value="Unassembled WGS sequence"/>
</dbReference>
<dbReference type="InterPro" id="IPR011711">
    <property type="entry name" value="GntR_C"/>
</dbReference>
<evidence type="ECO:0000256" key="2">
    <source>
        <dbReference type="ARBA" id="ARBA00023125"/>
    </source>
</evidence>
<dbReference type="RefSeq" id="WP_337092860.1">
    <property type="nucleotide sequence ID" value="NZ_JAPYKO010000005.1"/>
</dbReference>
<dbReference type="SUPFAM" id="SSF48008">
    <property type="entry name" value="GntR ligand-binding domain-like"/>
    <property type="match status" value="1"/>
</dbReference>
<keyword evidence="6" id="KW-1185">Reference proteome</keyword>
<accession>A0ABU8KA82</accession>
<dbReference type="Pfam" id="PF00392">
    <property type="entry name" value="GntR"/>
    <property type="match status" value="1"/>
</dbReference>
<sequence>MTPRILAYETIADILRRAIEGKRLPEGTVLLEGPIAAIFDSSRSPVKQALATLESEGRVRRFEGRGFLSGKGGGPLRLKITPELLALDREPSPNPKTFAWQGFYYDFERTIILRAVFGSARINELALARHYNVGRTVAGDILNHASNSGIVVQDEKSRWRINPLDEARFHDLYELRILLEPAALRTAMKRIPRDVLDIMQKRLADTTASFPNIEPAALDAIEEDLHVGVLQYSANGEIVEALKRTRCVLVAGKHIQRAVRGTKPVDAFMNEHLDIMNAIASGDENTATNSLVEHLVTSSRKAKERLRAYLELGDVSPIPYLLE</sequence>
<keyword evidence="1" id="KW-0805">Transcription regulation</keyword>
<reference evidence="5 6" key="1">
    <citation type="submission" date="2022-12" db="EMBL/GenBank/DDBJ databases">
        <authorList>
            <person name="Muema E."/>
        </authorList>
    </citation>
    <scope>NUCLEOTIDE SEQUENCE [LARGE SCALE GENOMIC DNA]</scope>
    <source>
        <strain evidence="6">1330</strain>
    </source>
</reference>
<protein>
    <submittedName>
        <fullName evidence="5">GntR family transcriptional regulator</fullName>
    </submittedName>
</protein>
<keyword evidence="2" id="KW-0238">DNA-binding</keyword>
<evidence type="ECO:0000313" key="6">
    <source>
        <dbReference type="Proteomes" id="UP001366503"/>
    </source>
</evidence>
<proteinExistence type="predicted"/>
<dbReference type="SUPFAM" id="SSF46785">
    <property type="entry name" value="Winged helix' DNA-binding domain"/>
    <property type="match status" value="1"/>
</dbReference>
<dbReference type="PANTHER" id="PTHR43537">
    <property type="entry name" value="TRANSCRIPTIONAL REGULATOR, GNTR FAMILY"/>
    <property type="match status" value="1"/>
</dbReference>
<gene>
    <name evidence="5" type="ORF">O7A05_10045</name>
</gene>
<evidence type="ECO:0000256" key="3">
    <source>
        <dbReference type="ARBA" id="ARBA00023163"/>
    </source>
</evidence>
<feature type="domain" description="HTH gntR-type" evidence="4">
    <location>
        <begin position="5"/>
        <end position="72"/>
    </location>
</feature>
<dbReference type="InterPro" id="IPR000524">
    <property type="entry name" value="Tscrpt_reg_HTH_GntR"/>
</dbReference>
<name>A0ABU8KA82_9HYPH</name>
<keyword evidence="3" id="KW-0804">Transcription</keyword>
<dbReference type="Pfam" id="PF07729">
    <property type="entry name" value="FCD"/>
    <property type="match status" value="1"/>
</dbReference>
<evidence type="ECO:0000259" key="4">
    <source>
        <dbReference type="PROSITE" id="PS50949"/>
    </source>
</evidence>
<dbReference type="InterPro" id="IPR008920">
    <property type="entry name" value="TF_FadR/GntR_C"/>
</dbReference>
<dbReference type="InterPro" id="IPR036390">
    <property type="entry name" value="WH_DNA-bd_sf"/>
</dbReference>
<organism evidence="5 6">
    <name type="scientific">Mesorhizobium argentiipisi</name>
    <dbReference type="NCBI Taxonomy" id="3015175"/>
    <lineage>
        <taxon>Bacteria</taxon>
        <taxon>Pseudomonadati</taxon>
        <taxon>Pseudomonadota</taxon>
        <taxon>Alphaproteobacteria</taxon>
        <taxon>Hyphomicrobiales</taxon>
        <taxon>Phyllobacteriaceae</taxon>
        <taxon>Mesorhizobium</taxon>
    </lineage>
</organism>
<evidence type="ECO:0000313" key="5">
    <source>
        <dbReference type="EMBL" id="MEI9402497.1"/>
    </source>
</evidence>
<dbReference type="EMBL" id="JAPYKO010000005">
    <property type="protein sequence ID" value="MEI9402497.1"/>
    <property type="molecule type" value="Genomic_DNA"/>
</dbReference>
<dbReference type="PANTHER" id="PTHR43537:SF45">
    <property type="entry name" value="GNTR FAMILY REGULATORY PROTEIN"/>
    <property type="match status" value="1"/>
</dbReference>
<dbReference type="InterPro" id="IPR036388">
    <property type="entry name" value="WH-like_DNA-bd_sf"/>
</dbReference>
<dbReference type="SMART" id="SM00345">
    <property type="entry name" value="HTH_GNTR"/>
    <property type="match status" value="1"/>
</dbReference>
<dbReference type="PROSITE" id="PS50949">
    <property type="entry name" value="HTH_GNTR"/>
    <property type="match status" value="1"/>
</dbReference>
<evidence type="ECO:0000256" key="1">
    <source>
        <dbReference type="ARBA" id="ARBA00023015"/>
    </source>
</evidence>
<comment type="caution">
    <text evidence="5">The sequence shown here is derived from an EMBL/GenBank/DDBJ whole genome shotgun (WGS) entry which is preliminary data.</text>
</comment>
<dbReference type="Gene3D" id="1.20.120.530">
    <property type="entry name" value="GntR ligand-binding domain-like"/>
    <property type="match status" value="1"/>
</dbReference>
<dbReference type="Gene3D" id="1.10.10.10">
    <property type="entry name" value="Winged helix-like DNA-binding domain superfamily/Winged helix DNA-binding domain"/>
    <property type="match status" value="1"/>
</dbReference>
<dbReference type="SMART" id="SM00895">
    <property type="entry name" value="FCD"/>
    <property type="match status" value="1"/>
</dbReference>